<evidence type="ECO:0000256" key="3">
    <source>
        <dbReference type="ARBA" id="ARBA00022795"/>
    </source>
</evidence>
<protein>
    <submittedName>
        <fullName evidence="4">Flagellar protein FlgN</fullName>
    </submittedName>
</protein>
<comment type="function">
    <text evidence="1">Required for the efficient initiation of filament assembly.</text>
</comment>
<dbReference type="EMBL" id="JAUEHC010000003">
    <property type="protein sequence ID" value="MEZ4050324.1"/>
    <property type="molecule type" value="Genomic_DNA"/>
</dbReference>
<dbReference type="SUPFAM" id="SSF140566">
    <property type="entry name" value="FlgN-like"/>
    <property type="match status" value="1"/>
</dbReference>
<dbReference type="InterPro" id="IPR007809">
    <property type="entry name" value="FlgN-like"/>
</dbReference>
<organism evidence="4 5">
    <name type="scientific">Enterobacter rongchengensis</name>
    <dbReference type="NCBI Taxonomy" id="3030999"/>
    <lineage>
        <taxon>Bacteria</taxon>
        <taxon>Pseudomonadati</taxon>
        <taxon>Pseudomonadota</taxon>
        <taxon>Gammaproteobacteria</taxon>
        <taxon>Enterobacterales</taxon>
        <taxon>Enterobacteriaceae</taxon>
        <taxon>Enterobacter</taxon>
    </lineage>
</organism>
<keyword evidence="5" id="KW-1185">Reference proteome</keyword>
<evidence type="ECO:0000313" key="4">
    <source>
        <dbReference type="EMBL" id="MEZ4050324.1"/>
    </source>
</evidence>
<accession>A0ABV4J9S1</accession>
<reference evidence="4 5" key="1">
    <citation type="submission" date="2023-06" db="EMBL/GenBank/DDBJ databases">
        <title>Genome characterization of Enterobacterales and Pseudomonas spp isolates with different phenotypes to cefepime-taniborbactam.</title>
        <authorList>
            <person name="Hernandez-Garcia M."/>
            <person name="Garcia-Castillo M."/>
            <person name="Ruiz-Garbajosa P."/>
            <person name="Canton R."/>
        </authorList>
    </citation>
    <scope>NUCLEOTIDE SEQUENCE [LARGE SCALE GENOMIC DNA]</scope>
    <source>
        <strain evidence="4 5">A003</strain>
    </source>
</reference>
<dbReference type="Gene3D" id="1.20.58.300">
    <property type="entry name" value="FlgN-like"/>
    <property type="match status" value="1"/>
</dbReference>
<dbReference type="InterPro" id="IPR036679">
    <property type="entry name" value="FlgN-like_sf"/>
</dbReference>
<sequence>MSNAAQCVKTLVQGMVEDRETYGSLKALLSDQRQWLIARDTAKLEELNPQLIACYERLSHNSKQRYQLLTQLGIPVGTPGLRTLFSRLPATHQRQLNGLWDALEQVAAECKALNDSNIAVLSMQQEILQNLLNISEPENWLYEQECK</sequence>
<name>A0ABV4J9S1_9ENTR</name>
<comment type="similarity">
    <text evidence="2">Belongs to the FlgN family.</text>
</comment>
<dbReference type="Pfam" id="PF05130">
    <property type="entry name" value="FlgN"/>
    <property type="match status" value="1"/>
</dbReference>
<keyword evidence="4" id="KW-0969">Cilium</keyword>
<evidence type="ECO:0000256" key="1">
    <source>
        <dbReference type="ARBA" id="ARBA00002397"/>
    </source>
</evidence>
<dbReference type="RefSeq" id="WP_045328816.1">
    <property type="nucleotide sequence ID" value="NZ_CBCYLN010000006.1"/>
</dbReference>
<keyword evidence="3" id="KW-1005">Bacterial flagellum biogenesis</keyword>
<gene>
    <name evidence="4" type="ORF">QVM81_01855</name>
</gene>
<keyword evidence="4" id="KW-0966">Cell projection</keyword>
<evidence type="ECO:0000256" key="2">
    <source>
        <dbReference type="ARBA" id="ARBA00007703"/>
    </source>
</evidence>
<keyword evidence="4" id="KW-0282">Flagellum</keyword>
<evidence type="ECO:0000313" key="5">
    <source>
        <dbReference type="Proteomes" id="UP001567731"/>
    </source>
</evidence>
<comment type="caution">
    <text evidence="4">The sequence shown here is derived from an EMBL/GenBank/DDBJ whole genome shotgun (WGS) entry which is preliminary data.</text>
</comment>
<proteinExistence type="inferred from homology"/>
<dbReference type="Proteomes" id="UP001567731">
    <property type="component" value="Unassembled WGS sequence"/>
</dbReference>